<dbReference type="Proteomes" id="UP000570517">
    <property type="component" value="Unassembled WGS sequence"/>
</dbReference>
<comment type="caution">
    <text evidence="1">The sequence shown here is derived from an EMBL/GenBank/DDBJ whole genome shotgun (WGS) entry which is preliminary data.</text>
</comment>
<protein>
    <recommendedName>
        <fullName evidence="3">DUF222 domain-containing protein</fullName>
    </recommendedName>
</protein>
<dbReference type="AlphaFoldDB" id="A0A850PTB2"/>
<proteinExistence type="predicted"/>
<accession>A0A850PTB2</accession>
<evidence type="ECO:0008006" key="3">
    <source>
        <dbReference type="Google" id="ProtNLM"/>
    </source>
</evidence>
<reference evidence="1 2" key="1">
    <citation type="submission" date="2020-05" db="EMBL/GenBank/DDBJ databases">
        <title>Draft genome sequence of Mycobacterium hippocampi DL, isolated from European seabass, Dicentrarchus labrax, reared in fish farms.</title>
        <authorList>
            <person name="Stathopoulou P."/>
            <person name="Asimakis E."/>
            <person name="Tzokas K."/>
            <person name="Batargias C."/>
            <person name="Tsiamis G."/>
        </authorList>
    </citation>
    <scope>NUCLEOTIDE SEQUENCE [LARGE SCALE GENOMIC DNA]</scope>
    <source>
        <strain evidence="1 2">DL</strain>
    </source>
</reference>
<evidence type="ECO:0000313" key="2">
    <source>
        <dbReference type="Proteomes" id="UP000570517"/>
    </source>
</evidence>
<dbReference type="EMBL" id="JABFYL010000035">
    <property type="protein sequence ID" value="NVN51320.1"/>
    <property type="molecule type" value="Genomic_DNA"/>
</dbReference>
<dbReference type="RefSeq" id="WP_178359649.1">
    <property type="nucleotide sequence ID" value="NZ_JABFYL010000035.1"/>
</dbReference>
<name>A0A850PTB2_9MYCO</name>
<organism evidence="1 2">
    <name type="scientific">Mycolicibacterium hippocampi</name>
    <dbReference type="NCBI Taxonomy" id="659824"/>
    <lineage>
        <taxon>Bacteria</taxon>
        <taxon>Bacillati</taxon>
        <taxon>Actinomycetota</taxon>
        <taxon>Actinomycetes</taxon>
        <taxon>Mycobacteriales</taxon>
        <taxon>Mycobacteriaceae</taxon>
        <taxon>Mycolicibacterium</taxon>
    </lineage>
</organism>
<evidence type="ECO:0000313" key="1">
    <source>
        <dbReference type="EMBL" id="NVN51320.1"/>
    </source>
</evidence>
<keyword evidence="2" id="KW-1185">Reference proteome</keyword>
<sequence>MSSNNDILTALNAADAAWQALAALPVHTLPPRDQRAVLIRLDAMEKTVGALQRRLLGALVAGPTPIEFAGAPWAEVLARRLRISVGEARRRISEAGGAVEPKSA</sequence>
<gene>
    <name evidence="1" type="ORF">HLY00_1062</name>
</gene>